<dbReference type="EMBL" id="FUYH01000035">
    <property type="protein sequence ID" value="SKA99346.1"/>
    <property type="molecule type" value="Genomic_DNA"/>
</dbReference>
<organism evidence="1 2">
    <name type="scientific">Caloramator quimbayensis</name>
    <dbReference type="NCBI Taxonomy" id="1147123"/>
    <lineage>
        <taxon>Bacteria</taxon>
        <taxon>Bacillati</taxon>
        <taxon>Bacillota</taxon>
        <taxon>Clostridia</taxon>
        <taxon>Eubacteriales</taxon>
        <taxon>Clostridiaceae</taxon>
        <taxon>Caloramator</taxon>
    </lineage>
</organism>
<name>A0A1T4YC45_9CLOT</name>
<dbReference type="STRING" id="1147123.SAMN05443428_13517"/>
<dbReference type="Pfam" id="PF20765">
    <property type="entry name" value="Phage_tail_terminator_8"/>
    <property type="match status" value="1"/>
</dbReference>
<evidence type="ECO:0000313" key="2">
    <source>
        <dbReference type="Proteomes" id="UP000190105"/>
    </source>
</evidence>
<dbReference type="AlphaFoldDB" id="A0A1T4YC45"/>
<gene>
    <name evidence="1" type="ORF">SAMN05443428_13517</name>
</gene>
<keyword evidence="2" id="KW-1185">Reference proteome</keyword>
<dbReference type="RefSeq" id="WP_078697696.1">
    <property type="nucleotide sequence ID" value="NZ_FUYH01000035.1"/>
</dbReference>
<reference evidence="2" key="1">
    <citation type="submission" date="2017-02" db="EMBL/GenBank/DDBJ databases">
        <authorList>
            <person name="Varghese N."/>
            <person name="Submissions S."/>
        </authorList>
    </citation>
    <scope>NUCLEOTIDE SEQUENCE [LARGE SCALE GENOMIC DNA]</scope>
    <source>
        <strain evidence="2">USBA 833</strain>
    </source>
</reference>
<dbReference type="InterPro" id="IPR049254">
    <property type="entry name" value="Phage_tail_terminator"/>
</dbReference>
<accession>A0A1T4YC45</accession>
<dbReference type="OrthoDB" id="2063617at2"/>
<dbReference type="Proteomes" id="UP000190105">
    <property type="component" value="Unassembled WGS sequence"/>
</dbReference>
<sequence>MITLTDIQRAISRKLYGEFGSEYYIYTEEVKKELKRPSFFIDVIPVLTENFVDYKDKLINIDIMYFSKNETNEENLRAINIFEQIFNSVLEVQGNTISIKALNYKVVDNILHCSFTLDFTDNEEPIEINTQSEPLYIMPSDIDEALDYKEDSIRVMQELDIE</sequence>
<proteinExistence type="predicted"/>
<evidence type="ECO:0000313" key="1">
    <source>
        <dbReference type="EMBL" id="SKA99346.1"/>
    </source>
</evidence>
<protein>
    <submittedName>
        <fullName evidence="1">Uncharacterized protein</fullName>
    </submittedName>
</protein>